<dbReference type="InterPro" id="IPR019734">
    <property type="entry name" value="TPR_rpt"/>
</dbReference>
<dbReference type="Proteomes" id="UP001445076">
    <property type="component" value="Unassembled WGS sequence"/>
</dbReference>
<dbReference type="PANTHER" id="PTHR23184">
    <property type="entry name" value="TETRATRICOPEPTIDE REPEAT PROTEIN 14"/>
    <property type="match status" value="1"/>
</dbReference>
<dbReference type="InterPro" id="IPR011990">
    <property type="entry name" value="TPR-like_helical_dom_sf"/>
</dbReference>
<keyword evidence="1" id="KW-0802">TPR repeat</keyword>
<protein>
    <recommendedName>
        <fullName evidence="4">Tetratricopeptide repeat protein 14</fullName>
    </recommendedName>
</protein>
<evidence type="ECO:0000313" key="3">
    <source>
        <dbReference type="Proteomes" id="UP001445076"/>
    </source>
</evidence>
<dbReference type="PROSITE" id="PS50293">
    <property type="entry name" value="TPR_REGION"/>
    <property type="match status" value="1"/>
</dbReference>
<gene>
    <name evidence="2" type="ORF">OTU49_001295</name>
</gene>
<reference evidence="2 3" key="1">
    <citation type="journal article" date="2024" name="BMC Genomics">
        <title>Genome assembly of redclaw crayfish (Cherax quadricarinatus) provides insights into its immune adaptation and hypoxia tolerance.</title>
        <authorList>
            <person name="Liu Z."/>
            <person name="Zheng J."/>
            <person name="Li H."/>
            <person name="Fang K."/>
            <person name="Wang S."/>
            <person name="He J."/>
            <person name="Zhou D."/>
            <person name="Weng S."/>
            <person name="Chi M."/>
            <person name="Gu Z."/>
            <person name="He J."/>
            <person name="Li F."/>
            <person name="Wang M."/>
        </authorList>
    </citation>
    <scope>NUCLEOTIDE SEQUENCE [LARGE SCALE GENOMIC DNA]</scope>
    <source>
        <strain evidence="2">ZL_2023a</strain>
    </source>
</reference>
<evidence type="ECO:0000256" key="1">
    <source>
        <dbReference type="PROSITE-ProRule" id="PRU00339"/>
    </source>
</evidence>
<sequence>MAGTCPLSSNLVTQSINFHGHQLLKQLTASHPKDIETLNLKEVDYNVCKARVPEIRKQGSLRQQELIHFITNKCQSLFVPREVNPLEDVGEDDYGMSDRRDRLPPIEYYMKVPKNIREDVFFKTVKRGHLLFVRVASYIHELLHCVKVQATLGNTVRDLFDTDIKAHLRLEDSQPEPVDQDNLGRWMLRTRLWVEVLEVDATDKYLLVGTNGVTIPPHMKDKVKLGKVTLNDRPAIISKMEDGTVAPYSEVLETLALYNNPRSIRHLASKFGINMFTHTSLMQTLRYKFPDREMYKNLRKAQMSRWAHKSVADGVVFFKRGQYEEAFQCLNKALQIDSENVEAFVAKGALLANLGRFEKAVEDFEQALKYNPKHSNACKYICETLVELGK</sequence>
<feature type="repeat" description="TPR" evidence="1">
    <location>
        <begin position="341"/>
        <end position="374"/>
    </location>
</feature>
<dbReference type="PROSITE" id="PS50005">
    <property type="entry name" value="TPR"/>
    <property type="match status" value="2"/>
</dbReference>
<proteinExistence type="predicted"/>
<evidence type="ECO:0000313" key="2">
    <source>
        <dbReference type="EMBL" id="KAK8743854.1"/>
    </source>
</evidence>
<feature type="non-terminal residue" evidence="2">
    <location>
        <position position="390"/>
    </location>
</feature>
<feature type="repeat" description="TPR" evidence="1">
    <location>
        <begin position="307"/>
        <end position="340"/>
    </location>
</feature>
<keyword evidence="3" id="KW-1185">Reference proteome</keyword>
<dbReference type="SMART" id="SM00028">
    <property type="entry name" value="TPR"/>
    <property type="match status" value="2"/>
</dbReference>
<dbReference type="PANTHER" id="PTHR23184:SF9">
    <property type="entry name" value="TETRATRICOPEPTIDE REPEAT PROTEIN 14"/>
    <property type="match status" value="1"/>
</dbReference>
<dbReference type="Pfam" id="PF13414">
    <property type="entry name" value="TPR_11"/>
    <property type="match status" value="1"/>
</dbReference>
<accession>A0AAW0XW05</accession>
<dbReference type="Gene3D" id="1.25.40.10">
    <property type="entry name" value="Tetratricopeptide repeat domain"/>
    <property type="match status" value="1"/>
</dbReference>
<dbReference type="InterPro" id="IPR039190">
    <property type="entry name" value="TTC14"/>
</dbReference>
<dbReference type="AlphaFoldDB" id="A0AAW0XW05"/>
<evidence type="ECO:0008006" key="4">
    <source>
        <dbReference type="Google" id="ProtNLM"/>
    </source>
</evidence>
<name>A0AAW0XW05_CHEQU</name>
<dbReference type="EMBL" id="JARKIK010000024">
    <property type="protein sequence ID" value="KAK8743854.1"/>
    <property type="molecule type" value="Genomic_DNA"/>
</dbReference>
<comment type="caution">
    <text evidence="2">The sequence shown here is derived from an EMBL/GenBank/DDBJ whole genome shotgun (WGS) entry which is preliminary data.</text>
</comment>
<organism evidence="2 3">
    <name type="scientific">Cherax quadricarinatus</name>
    <name type="common">Australian red claw crayfish</name>
    <dbReference type="NCBI Taxonomy" id="27406"/>
    <lineage>
        <taxon>Eukaryota</taxon>
        <taxon>Metazoa</taxon>
        <taxon>Ecdysozoa</taxon>
        <taxon>Arthropoda</taxon>
        <taxon>Crustacea</taxon>
        <taxon>Multicrustacea</taxon>
        <taxon>Malacostraca</taxon>
        <taxon>Eumalacostraca</taxon>
        <taxon>Eucarida</taxon>
        <taxon>Decapoda</taxon>
        <taxon>Pleocyemata</taxon>
        <taxon>Astacidea</taxon>
        <taxon>Parastacoidea</taxon>
        <taxon>Parastacidae</taxon>
        <taxon>Cherax</taxon>
    </lineage>
</organism>
<dbReference type="SUPFAM" id="SSF48452">
    <property type="entry name" value="TPR-like"/>
    <property type="match status" value="1"/>
</dbReference>